<evidence type="ECO:0008006" key="3">
    <source>
        <dbReference type="Google" id="ProtNLM"/>
    </source>
</evidence>
<dbReference type="EMBL" id="JBHXPM010000058">
    <property type="protein sequence ID" value="MFD3961453.1"/>
    <property type="molecule type" value="Genomic_DNA"/>
</dbReference>
<keyword evidence="2" id="KW-1185">Reference proteome</keyword>
<protein>
    <recommendedName>
        <fullName evidence="3">Helix-turn-helix domain-containing protein</fullName>
    </recommendedName>
</protein>
<comment type="caution">
    <text evidence="1">The sequence shown here is derived from an EMBL/GenBank/DDBJ whole genome shotgun (WGS) entry which is preliminary data.</text>
</comment>
<name>A0ABW6EE79_9ACTN</name>
<accession>A0ABW6EE79</accession>
<sequence length="297" mass="32507">MNSRDTRTVRSHHLCTGAGCRRRETRAGRGRRTADDGTLLCPDCRGELLTDLRQLPTLYRACGHLLDGSRSMSGPRERTSGGGAPGLPFNTAASDARREILTLLGSWAGLVAEARQVPRPDRTVEALAAFLVRHWGWLASHSAAGDASHELSATARRAARAADPDRDRRPVVIGTCPEPGCTGRLQSLIHPHSAEAPAVRCRVDPAHHWTGEQLMTLRRRMAAAPTATHPAPLDAAPTRTAWLTASDITRLWGVPSGSVYRLASLRAWRRRSRNGRTYYHEADVVRALSERRPRPAA</sequence>
<dbReference type="RefSeq" id="WP_141760688.1">
    <property type="nucleotide sequence ID" value="NZ_JBHVRE010000022.1"/>
</dbReference>
<evidence type="ECO:0000313" key="1">
    <source>
        <dbReference type="EMBL" id="MFD3961453.1"/>
    </source>
</evidence>
<proteinExistence type="predicted"/>
<organism evidence="1 2">
    <name type="scientific">Streptomyces bacillaris</name>
    <dbReference type="NCBI Taxonomy" id="68179"/>
    <lineage>
        <taxon>Bacteria</taxon>
        <taxon>Bacillati</taxon>
        <taxon>Actinomycetota</taxon>
        <taxon>Actinomycetes</taxon>
        <taxon>Kitasatosporales</taxon>
        <taxon>Streptomycetaceae</taxon>
        <taxon>Streptomyces</taxon>
    </lineage>
</organism>
<evidence type="ECO:0000313" key="2">
    <source>
        <dbReference type="Proteomes" id="UP001598300"/>
    </source>
</evidence>
<gene>
    <name evidence="1" type="ORF">ACFWR3_35895</name>
</gene>
<reference evidence="1 2" key="1">
    <citation type="submission" date="2024-09" db="EMBL/GenBank/DDBJ databases">
        <title>The Natural Products Discovery Center: Release of the First 8490 Sequenced Strains for Exploring Actinobacteria Biosynthetic Diversity.</title>
        <authorList>
            <person name="Kalkreuter E."/>
            <person name="Kautsar S.A."/>
            <person name="Yang D."/>
            <person name="Bader C.D."/>
            <person name="Teijaro C.N."/>
            <person name="Fluegel L."/>
            <person name="Davis C.M."/>
            <person name="Simpson J.R."/>
            <person name="Lauterbach L."/>
            <person name="Steele A.D."/>
            <person name="Gui C."/>
            <person name="Meng S."/>
            <person name="Li G."/>
            <person name="Viehrig K."/>
            <person name="Ye F."/>
            <person name="Su P."/>
            <person name="Kiefer A.F."/>
            <person name="Nichols A."/>
            <person name="Cepeda A.J."/>
            <person name="Yan W."/>
            <person name="Fan B."/>
            <person name="Jiang Y."/>
            <person name="Adhikari A."/>
            <person name="Zheng C.-J."/>
            <person name="Schuster L."/>
            <person name="Cowan T.M."/>
            <person name="Smanski M.J."/>
            <person name="Chevrette M.G."/>
            <person name="De Carvalho L.P.S."/>
            <person name="Shen B."/>
        </authorList>
    </citation>
    <scope>NUCLEOTIDE SEQUENCE [LARGE SCALE GENOMIC DNA]</scope>
    <source>
        <strain evidence="1 2">NPDC058584</strain>
    </source>
</reference>
<dbReference type="Proteomes" id="UP001598300">
    <property type="component" value="Unassembled WGS sequence"/>
</dbReference>